<dbReference type="InterPro" id="IPR049386">
    <property type="entry name" value="FCSD_central"/>
</dbReference>
<evidence type="ECO:0000259" key="2">
    <source>
        <dbReference type="Pfam" id="PF21706"/>
    </source>
</evidence>
<dbReference type="Pfam" id="PF21706">
    <property type="entry name" value="FCSD_central"/>
    <property type="match status" value="1"/>
</dbReference>
<proteinExistence type="predicted"/>
<dbReference type="InterPro" id="IPR006311">
    <property type="entry name" value="TAT_signal"/>
</dbReference>
<dbReference type="Gene3D" id="3.50.50.60">
    <property type="entry name" value="FAD/NAD(P)-binding domain"/>
    <property type="match status" value="2"/>
</dbReference>
<accession>A0A1I5U839</accession>
<dbReference type="PROSITE" id="PS51257">
    <property type="entry name" value="PROKAR_LIPOPROTEIN"/>
    <property type="match status" value="1"/>
</dbReference>
<dbReference type="PANTHER" id="PTHR43755:SF1">
    <property type="entry name" value="FAD-DEPENDENT PYRIDINE NUCLEOTIDE-DISULPHIDE OXIDOREDUCTASE"/>
    <property type="match status" value="1"/>
</dbReference>
<dbReference type="PANTHER" id="PTHR43755">
    <property type="match status" value="1"/>
</dbReference>
<organism evidence="3 4">
    <name type="scientific">Hydrogenimonas thermophila</name>
    <dbReference type="NCBI Taxonomy" id="223786"/>
    <lineage>
        <taxon>Bacteria</taxon>
        <taxon>Pseudomonadati</taxon>
        <taxon>Campylobacterota</taxon>
        <taxon>Epsilonproteobacteria</taxon>
        <taxon>Campylobacterales</taxon>
        <taxon>Hydrogenimonadaceae</taxon>
        <taxon>Hydrogenimonas</taxon>
    </lineage>
</organism>
<dbReference type="AlphaFoldDB" id="A0A1I5U839"/>
<evidence type="ECO:0000313" key="3">
    <source>
        <dbReference type="EMBL" id="SFP91395.1"/>
    </source>
</evidence>
<dbReference type="Pfam" id="PF07992">
    <property type="entry name" value="Pyr_redox_2"/>
    <property type="match status" value="1"/>
</dbReference>
<dbReference type="InterPro" id="IPR023753">
    <property type="entry name" value="FAD/NAD-binding_dom"/>
</dbReference>
<reference evidence="3 4" key="1">
    <citation type="submission" date="2016-10" db="EMBL/GenBank/DDBJ databases">
        <authorList>
            <person name="de Groot N.N."/>
        </authorList>
    </citation>
    <scope>NUCLEOTIDE SEQUENCE [LARGE SCALE GENOMIC DNA]</scope>
    <source>
        <strain evidence="3 4">EP1-55-1</strain>
    </source>
</reference>
<evidence type="ECO:0000313" key="4">
    <source>
        <dbReference type="Proteomes" id="UP000199227"/>
    </source>
</evidence>
<keyword evidence="4" id="KW-1185">Reference proteome</keyword>
<feature type="domain" description="Sulfide dehydrogenase [flavocytochrome c] flavoprotein chain central" evidence="2">
    <location>
        <begin position="195"/>
        <end position="297"/>
    </location>
</feature>
<dbReference type="InterPro" id="IPR036188">
    <property type="entry name" value="FAD/NAD-bd_sf"/>
</dbReference>
<name>A0A1I5U839_9BACT</name>
<evidence type="ECO:0000259" key="1">
    <source>
        <dbReference type="Pfam" id="PF07992"/>
    </source>
</evidence>
<dbReference type="InterPro" id="IPR052541">
    <property type="entry name" value="SQRD"/>
</dbReference>
<protein>
    <submittedName>
        <fullName evidence="3">NADPH-dependent 2,4-dienoyl-CoA reductase, sulfur reductase</fullName>
    </submittedName>
</protein>
<dbReference type="SUPFAM" id="SSF51905">
    <property type="entry name" value="FAD/NAD(P)-binding domain"/>
    <property type="match status" value="2"/>
</dbReference>
<dbReference type="EMBL" id="FOXB01000056">
    <property type="protein sequence ID" value="SFP91395.1"/>
    <property type="molecule type" value="Genomic_DNA"/>
</dbReference>
<gene>
    <name evidence="3" type="ORF">SAMN05216234_15610</name>
</gene>
<dbReference type="PROSITE" id="PS51318">
    <property type="entry name" value="TAT"/>
    <property type="match status" value="1"/>
</dbReference>
<dbReference type="RefSeq" id="WP_092914093.1">
    <property type="nucleotide sequence ID" value="NZ_FOXB01000056.1"/>
</dbReference>
<sequence length="454" mass="49650">MGMNRRDILKLAGLAAASAAVTGCTSSNQGAKPSNGPVVKNGILGTPAPLPKNGKGPKVVVVGGGWSGLSIAKYVKKFAPNADVVLIEKRAHFVSCPLSNLWLVDLVKLEFLSHSFTDAAANNGYTFFNAAVYDVDRDSKKVYTNEGTVNYDYLVLAPGIGYDYSGWTGGDAELEYELRTKYPAGFMTNSEHATIKNKLMNFEDGNFILTVPGGNYRCLPAPYERTCMIAWYMKTNDIKGKVLLLDENPDITIKKDGFHSAFKDLYGDYVEYLPSTKITNFDLGKKRIETELGEEIEFADAAFYPHVRGNKLLEVTGVAKDSVFNKAEANIDPFTYQVNGDPNVFCAGDVRPMGFSKSGNTANSEGHILARMIADRINGKESKWKSPLTICYSAISGDPLRAVSVNAGYAWNEKTKSFGFANASTMEKWQGKDGVNGGRGLLEWASGMYRDMFM</sequence>
<dbReference type="STRING" id="223786.SAMN05216234_15610"/>
<dbReference type="OrthoDB" id="9802771at2"/>
<dbReference type="Proteomes" id="UP000199227">
    <property type="component" value="Unassembled WGS sequence"/>
</dbReference>
<dbReference type="GO" id="GO:0016491">
    <property type="term" value="F:oxidoreductase activity"/>
    <property type="evidence" value="ECO:0007669"/>
    <property type="project" value="InterPro"/>
</dbReference>
<feature type="domain" description="FAD/NAD(P)-binding" evidence="1">
    <location>
        <begin position="58"/>
        <end position="160"/>
    </location>
</feature>